<keyword evidence="2" id="KW-0472">Membrane</keyword>
<protein>
    <recommendedName>
        <fullName evidence="3">Azaphilone pigments biosynthesis cluster protein L N-terminal domain-containing protein</fullName>
    </recommendedName>
</protein>
<feature type="region of interest" description="Disordered" evidence="1">
    <location>
        <begin position="286"/>
        <end position="309"/>
    </location>
</feature>
<name>Q7S827_NEUCR</name>
<dbReference type="InParanoid" id="Q7S827"/>
<dbReference type="PaxDb" id="5141-EFNCRP00000006330"/>
<evidence type="ECO:0000313" key="5">
    <source>
        <dbReference type="Proteomes" id="UP000001805"/>
    </source>
</evidence>
<dbReference type="InterPro" id="IPR031348">
    <property type="entry name" value="PigL_N"/>
</dbReference>
<keyword evidence="2" id="KW-1133">Transmembrane helix</keyword>
<reference evidence="4 5" key="1">
    <citation type="journal article" date="2003" name="Nature">
        <title>The genome sequence of the filamentous fungus Neurospora crassa.</title>
        <authorList>
            <person name="Galagan J.E."/>
            <person name="Calvo S.E."/>
            <person name="Borkovich K.A."/>
            <person name="Selker E.U."/>
            <person name="Read N.D."/>
            <person name="Jaffe D."/>
            <person name="FitzHugh W."/>
            <person name="Ma L.J."/>
            <person name="Smirnov S."/>
            <person name="Purcell S."/>
            <person name="Rehman B."/>
            <person name="Elkins T."/>
            <person name="Engels R."/>
            <person name="Wang S."/>
            <person name="Nielsen C.B."/>
            <person name="Butler J."/>
            <person name="Endrizzi M."/>
            <person name="Qui D."/>
            <person name="Ianakiev P."/>
            <person name="Bell-Pedersen D."/>
            <person name="Nelson M.A."/>
            <person name="Werner-Washburne M."/>
            <person name="Selitrennikoff C.P."/>
            <person name="Kinsey J.A."/>
            <person name="Braun E.L."/>
            <person name="Zelter A."/>
            <person name="Schulte U."/>
            <person name="Kothe G.O."/>
            <person name="Jedd G."/>
            <person name="Mewes W."/>
            <person name="Staben C."/>
            <person name="Marcotte E."/>
            <person name="Greenberg D."/>
            <person name="Roy A."/>
            <person name="Foley K."/>
            <person name="Naylor J."/>
            <person name="Stange-Thomann N."/>
            <person name="Barrett R."/>
            <person name="Gnerre S."/>
            <person name="Kamal M."/>
            <person name="Kamvysselis M."/>
            <person name="Mauceli E."/>
            <person name="Bielke C."/>
            <person name="Rudd S."/>
            <person name="Frishman D."/>
            <person name="Krystofova S."/>
            <person name="Rasmussen C."/>
            <person name="Metzenberg R.L."/>
            <person name="Perkins D.D."/>
            <person name="Kroken S."/>
            <person name="Cogoni C."/>
            <person name="Macino G."/>
            <person name="Catcheside D."/>
            <person name="Li W."/>
            <person name="Pratt R.J."/>
            <person name="Osmani S.A."/>
            <person name="DeSouza C.P."/>
            <person name="Glass L."/>
            <person name="Orbach M.J."/>
            <person name="Berglund J.A."/>
            <person name="Voelker R."/>
            <person name="Yarden O."/>
            <person name="Plamann M."/>
            <person name="Seiler S."/>
            <person name="Dunlap J."/>
            <person name="Radford A."/>
            <person name="Aramayo R."/>
            <person name="Natvig D.O."/>
            <person name="Alex L.A."/>
            <person name="Mannhaupt G."/>
            <person name="Ebbole D.J."/>
            <person name="Freitag M."/>
            <person name="Paulsen I."/>
            <person name="Sachs M.S."/>
            <person name="Lander E.S."/>
            <person name="Nusbaum C."/>
            <person name="Birren B."/>
        </authorList>
    </citation>
    <scope>NUCLEOTIDE SEQUENCE [LARGE SCALE GENOMIC DNA]</scope>
    <source>
        <strain evidence="5">ATCC 24698 / 74-OR23-1A / CBS 708.71 / DSM 1257 / FGSC 987</strain>
    </source>
</reference>
<feature type="transmembrane region" description="Helical" evidence="2">
    <location>
        <begin position="6"/>
        <end position="25"/>
    </location>
</feature>
<evidence type="ECO:0000256" key="1">
    <source>
        <dbReference type="SAM" id="MobiDB-lite"/>
    </source>
</evidence>
<dbReference type="RefSeq" id="XP_961724.1">
    <property type="nucleotide sequence ID" value="XM_956631.2"/>
</dbReference>
<dbReference type="AlphaFoldDB" id="Q7S827"/>
<keyword evidence="5" id="KW-1185">Reference proteome</keyword>
<dbReference type="KEGG" id="ncr:NCU06513"/>
<dbReference type="OMA" id="VTRINEY"/>
<evidence type="ECO:0000259" key="3">
    <source>
        <dbReference type="Pfam" id="PF17111"/>
    </source>
</evidence>
<feature type="transmembrane region" description="Helical" evidence="2">
    <location>
        <begin position="45"/>
        <end position="63"/>
    </location>
</feature>
<dbReference type="Proteomes" id="UP000001805">
    <property type="component" value="Chromosome 4, Linkage Group IV"/>
</dbReference>
<proteinExistence type="predicted"/>
<feature type="domain" description="Azaphilone pigments biosynthesis cluster protein L N-terminal" evidence="3">
    <location>
        <begin position="1"/>
        <end position="172"/>
    </location>
</feature>
<keyword evidence="2" id="KW-0812">Transmembrane</keyword>
<dbReference type="HOGENOM" id="CLU_733827_0_0_1"/>
<dbReference type="EMBL" id="CM002239">
    <property type="protein sequence ID" value="EAA32488.1"/>
    <property type="molecule type" value="Genomic_DNA"/>
</dbReference>
<feature type="compositionally biased region" description="Polar residues" evidence="1">
    <location>
        <begin position="286"/>
        <end position="301"/>
    </location>
</feature>
<dbReference type="OrthoDB" id="4589122at2759"/>
<dbReference type="STRING" id="367110.Q7S827"/>
<gene>
    <name evidence="4" type="ORF">NCU06513</name>
</gene>
<accession>Q7S827</accession>
<evidence type="ECO:0000256" key="2">
    <source>
        <dbReference type="SAM" id="Phobius"/>
    </source>
</evidence>
<dbReference type="GeneID" id="3877872"/>
<dbReference type="VEuPathDB" id="FungiDB:NCU06513"/>
<sequence>MDPVSIASAAFALAGGIIKCSVSIAQFVRQAKHARKDLDRVTTELAVLSGLLTPLTVALNLIGNQASGLLPREQLAQIGGPIKECDLLVTRINEYISLFKNDAIWTRAKWAMCGKEHVEDWCESLEVHKQSLNLSLLILSLSDTQEIRRDTTEIRGTIQRMHKTVREIRDRVVVPRRSRSAPLARPPRDVQQWVDNISTLWLRSPSGYGSEYRSTIPTRIPSSTASRYFSLAGSENESSALRRQQPARPGELENFEVFQAPSQPPYLPSSELPSINWTEIYNSPTSSQNEARLRSEVSQAPSQPPFELPSFNWRETYNLPASNQNEARLRKSGISGTYVQCYGTLASSSAPRTTIAQALPTSPVSDNLSVCEPSASP</sequence>
<evidence type="ECO:0000313" key="4">
    <source>
        <dbReference type="EMBL" id="EAA32488.1"/>
    </source>
</evidence>
<organism evidence="4 5">
    <name type="scientific">Neurospora crassa (strain ATCC 24698 / 74-OR23-1A / CBS 708.71 / DSM 1257 / FGSC 987)</name>
    <dbReference type="NCBI Taxonomy" id="367110"/>
    <lineage>
        <taxon>Eukaryota</taxon>
        <taxon>Fungi</taxon>
        <taxon>Dikarya</taxon>
        <taxon>Ascomycota</taxon>
        <taxon>Pezizomycotina</taxon>
        <taxon>Sordariomycetes</taxon>
        <taxon>Sordariomycetidae</taxon>
        <taxon>Sordariales</taxon>
        <taxon>Sordariaceae</taxon>
        <taxon>Neurospora</taxon>
    </lineage>
</organism>
<dbReference type="Pfam" id="PF17111">
    <property type="entry name" value="PigL_N"/>
    <property type="match status" value="1"/>
</dbReference>